<dbReference type="Proteomes" id="UP001279734">
    <property type="component" value="Unassembled WGS sequence"/>
</dbReference>
<evidence type="ECO:0000313" key="2">
    <source>
        <dbReference type="EMBL" id="GMH02164.1"/>
    </source>
</evidence>
<evidence type="ECO:0000256" key="1">
    <source>
        <dbReference type="SAM" id="SignalP"/>
    </source>
</evidence>
<organism evidence="2 3">
    <name type="scientific">Nepenthes gracilis</name>
    <name type="common">Slender pitcher plant</name>
    <dbReference type="NCBI Taxonomy" id="150966"/>
    <lineage>
        <taxon>Eukaryota</taxon>
        <taxon>Viridiplantae</taxon>
        <taxon>Streptophyta</taxon>
        <taxon>Embryophyta</taxon>
        <taxon>Tracheophyta</taxon>
        <taxon>Spermatophyta</taxon>
        <taxon>Magnoliopsida</taxon>
        <taxon>eudicotyledons</taxon>
        <taxon>Gunneridae</taxon>
        <taxon>Pentapetalae</taxon>
        <taxon>Caryophyllales</taxon>
        <taxon>Nepenthaceae</taxon>
        <taxon>Nepenthes</taxon>
    </lineage>
</organism>
<keyword evidence="1" id="KW-0732">Signal</keyword>
<protein>
    <recommendedName>
        <fullName evidence="4">Secreted protein</fullName>
    </recommendedName>
</protein>
<keyword evidence="3" id="KW-1185">Reference proteome</keyword>
<reference evidence="2" key="1">
    <citation type="submission" date="2023-05" db="EMBL/GenBank/DDBJ databases">
        <title>Nepenthes gracilis genome sequencing.</title>
        <authorList>
            <person name="Fukushima K."/>
        </authorList>
    </citation>
    <scope>NUCLEOTIDE SEQUENCE</scope>
    <source>
        <strain evidence="2">SING2019-196</strain>
    </source>
</reference>
<gene>
    <name evidence="2" type="ORF">Nepgr_004003</name>
</gene>
<feature type="chain" id="PRO_5042132915" description="Secreted protein" evidence="1">
    <location>
        <begin position="18"/>
        <end position="156"/>
    </location>
</feature>
<dbReference type="EMBL" id="BSYO01000003">
    <property type="protein sequence ID" value="GMH02164.1"/>
    <property type="molecule type" value="Genomic_DNA"/>
</dbReference>
<sequence>MFDAAVLCLLLLAPADDIPCRCIQLRPFVSFADLGWADGIVWCTGSMLVASAAPELAFWTGSGLLCPWISTWLYRCMEAEVVYMFGTALDCSVELLSSFLCCCIAADVLAAMWQWVGVRAPFLCRKADRLIWCTGSLMAVSADPGEAQGLLALHRC</sequence>
<comment type="caution">
    <text evidence="2">The sequence shown here is derived from an EMBL/GenBank/DDBJ whole genome shotgun (WGS) entry which is preliminary data.</text>
</comment>
<feature type="signal peptide" evidence="1">
    <location>
        <begin position="1"/>
        <end position="17"/>
    </location>
</feature>
<dbReference type="AlphaFoldDB" id="A0AAD3S0N2"/>
<evidence type="ECO:0008006" key="4">
    <source>
        <dbReference type="Google" id="ProtNLM"/>
    </source>
</evidence>
<name>A0AAD3S0N2_NEPGR</name>
<accession>A0AAD3S0N2</accession>
<proteinExistence type="predicted"/>
<evidence type="ECO:0000313" key="3">
    <source>
        <dbReference type="Proteomes" id="UP001279734"/>
    </source>
</evidence>